<dbReference type="PROSITE" id="PS50943">
    <property type="entry name" value="HTH_CROC1"/>
    <property type="match status" value="1"/>
</dbReference>
<feature type="domain" description="HTH cro/C1-type" evidence="1">
    <location>
        <begin position="13"/>
        <end position="44"/>
    </location>
</feature>
<dbReference type="Pfam" id="PF01381">
    <property type="entry name" value="HTH_3"/>
    <property type="match status" value="1"/>
</dbReference>
<dbReference type="CDD" id="cd00093">
    <property type="entry name" value="HTH_XRE"/>
    <property type="match status" value="1"/>
</dbReference>
<dbReference type="InterPro" id="IPR001387">
    <property type="entry name" value="Cro/C1-type_HTH"/>
</dbReference>
<evidence type="ECO:0000259" key="1">
    <source>
        <dbReference type="PROSITE" id="PS50943"/>
    </source>
</evidence>
<dbReference type="AlphaFoldDB" id="A0A6N2UFQ2"/>
<name>A0A6N2UFQ2_BLAHA</name>
<dbReference type="InterPro" id="IPR010982">
    <property type="entry name" value="Lambda_DNA-bd_dom_sf"/>
</dbReference>
<dbReference type="Gene3D" id="1.10.260.40">
    <property type="entry name" value="lambda repressor-like DNA-binding domains"/>
    <property type="match status" value="1"/>
</dbReference>
<protein>
    <submittedName>
        <fullName evidence="2">Transcriptional repressor DicA</fullName>
    </submittedName>
</protein>
<accession>A0A6N2UFQ2</accession>
<proteinExistence type="predicted"/>
<evidence type="ECO:0000313" key="2">
    <source>
        <dbReference type="EMBL" id="VYT15231.1"/>
    </source>
</evidence>
<dbReference type="EMBL" id="CACRSY010000014">
    <property type="protein sequence ID" value="VYT15231.1"/>
    <property type="molecule type" value="Genomic_DNA"/>
</dbReference>
<dbReference type="SUPFAM" id="SSF47413">
    <property type="entry name" value="lambda repressor-like DNA-binding domains"/>
    <property type="match status" value="1"/>
</dbReference>
<reference evidence="2" key="1">
    <citation type="submission" date="2019-11" db="EMBL/GenBank/DDBJ databases">
        <authorList>
            <person name="Feng L."/>
        </authorList>
    </citation>
    <scope>NUCLEOTIDE SEQUENCE</scope>
    <source>
        <strain evidence="2">BhanseniiLFYP23</strain>
    </source>
</reference>
<sequence length="51" mass="5925">MFEIDKQRFGKFVAELRKEKGVTQKELAKELFISDKAISKWETGVSQTKGY</sequence>
<dbReference type="GO" id="GO:0003677">
    <property type="term" value="F:DNA binding"/>
    <property type="evidence" value="ECO:0007669"/>
    <property type="project" value="InterPro"/>
</dbReference>
<gene>
    <name evidence="2" type="ORF">BHLFYP23_00357</name>
</gene>
<organism evidence="2">
    <name type="scientific">Blautia hansenii</name>
    <name type="common">Ruminococcus hansenii</name>
    <dbReference type="NCBI Taxonomy" id="1322"/>
    <lineage>
        <taxon>Bacteria</taxon>
        <taxon>Bacillati</taxon>
        <taxon>Bacillota</taxon>
        <taxon>Clostridia</taxon>
        <taxon>Lachnospirales</taxon>
        <taxon>Lachnospiraceae</taxon>
        <taxon>Blautia</taxon>
    </lineage>
</organism>